<name>A0A949N9W5_9ACTN</name>
<dbReference type="GO" id="GO:0006801">
    <property type="term" value="P:superoxide metabolic process"/>
    <property type="evidence" value="ECO:0007669"/>
    <property type="project" value="InterPro"/>
</dbReference>
<keyword evidence="3" id="KW-0732">Signal</keyword>
<feature type="chain" id="PRO_5038624271" evidence="3">
    <location>
        <begin position="27"/>
        <end position="225"/>
    </location>
</feature>
<evidence type="ECO:0000256" key="1">
    <source>
        <dbReference type="ARBA" id="ARBA00010457"/>
    </source>
</evidence>
<protein>
    <submittedName>
        <fullName evidence="4">Superoxide dismutase family protein</fullName>
    </submittedName>
</protein>
<feature type="signal peptide" evidence="3">
    <location>
        <begin position="1"/>
        <end position="26"/>
    </location>
</feature>
<dbReference type="Proteomes" id="UP000694501">
    <property type="component" value="Unassembled WGS sequence"/>
</dbReference>
<organism evidence="4 5">
    <name type="scientific">Streptomyces tardus</name>
    <dbReference type="NCBI Taxonomy" id="2780544"/>
    <lineage>
        <taxon>Bacteria</taxon>
        <taxon>Bacillati</taxon>
        <taxon>Actinomycetota</taxon>
        <taxon>Actinomycetes</taxon>
        <taxon>Kitasatosporales</taxon>
        <taxon>Streptomycetaceae</taxon>
        <taxon>Streptomyces</taxon>
    </lineage>
</organism>
<gene>
    <name evidence="4" type="ORF">JGS22_017175</name>
</gene>
<accession>A0A949N9W5</accession>
<proteinExistence type="inferred from homology"/>
<sequence length="225" mass="23250">MPTRNGTRALLAAVGAVALLAPAATATATGAGARTDHEEPLRHQSAQNAPHTSPESERAPGGSWIAAGGSFEKAEGGRVPAAVTYDSAVPVGSGITVAQRLTGKGTGVMVWVDGLESDRSFGAHVHTKPCGARPDDSGPHYQHRVDPVQPSVDPAYANPRNEVWLDFDSDAEGSGRASAKQKWNFREGGARSVVIHEHSTHTEEGHAGQAGARLACVNVPFAAAG</sequence>
<dbReference type="AlphaFoldDB" id="A0A949N9W5"/>
<dbReference type="Gene3D" id="2.60.40.200">
    <property type="entry name" value="Superoxide dismutase, copper/zinc binding domain"/>
    <property type="match status" value="1"/>
</dbReference>
<dbReference type="InterPro" id="IPR006311">
    <property type="entry name" value="TAT_signal"/>
</dbReference>
<comment type="caution">
    <text evidence="4">The sequence shown here is derived from an EMBL/GenBank/DDBJ whole genome shotgun (WGS) entry which is preliminary data.</text>
</comment>
<evidence type="ECO:0000256" key="3">
    <source>
        <dbReference type="SAM" id="SignalP"/>
    </source>
</evidence>
<evidence type="ECO:0000256" key="2">
    <source>
        <dbReference type="SAM" id="MobiDB-lite"/>
    </source>
</evidence>
<reference evidence="4" key="1">
    <citation type="submission" date="2021-06" db="EMBL/GenBank/DDBJ databases">
        <title>Sequencing of actinobacteria type strains.</title>
        <authorList>
            <person name="Nguyen G.-S."/>
            <person name="Wentzel A."/>
        </authorList>
    </citation>
    <scope>NUCLEOTIDE SEQUENCE</scope>
    <source>
        <strain evidence="4">P38-E01</strain>
    </source>
</reference>
<evidence type="ECO:0000313" key="4">
    <source>
        <dbReference type="EMBL" id="MBU7599298.1"/>
    </source>
</evidence>
<evidence type="ECO:0000313" key="5">
    <source>
        <dbReference type="Proteomes" id="UP000694501"/>
    </source>
</evidence>
<dbReference type="GO" id="GO:0046872">
    <property type="term" value="F:metal ion binding"/>
    <property type="evidence" value="ECO:0007669"/>
    <property type="project" value="InterPro"/>
</dbReference>
<dbReference type="InterPro" id="IPR036423">
    <property type="entry name" value="SOD-like_Cu/Zn_dom_sf"/>
</dbReference>
<dbReference type="SUPFAM" id="SSF49329">
    <property type="entry name" value="Cu,Zn superoxide dismutase-like"/>
    <property type="match status" value="1"/>
</dbReference>
<feature type="compositionally biased region" description="Polar residues" evidence="2">
    <location>
        <begin position="44"/>
        <end position="53"/>
    </location>
</feature>
<comment type="similarity">
    <text evidence="1">Belongs to the Cu-Zn superoxide dismutase family.</text>
</comment>
<keyword evidence="5" id="KW-1185">Reference proteome</keyword>
<feature type="region of interest" description="Disordered" evidence="2">
    <location>
        <begin position="29"/>
        <end position="69"/>
    </location>
</feature>
<dbReference type="PROSITE" id="PS51318">
    <property type="entry name" value="TAT"/>
    <property type="match status" value="1"/>
</dbReference>
<dbReference type="EMBL" id="JAELVF020000001">
    <property type="protein sequence ID" value="MBU7599298.1"/>
    <property type="molecule type" value="Genomic_DNA"/>
</dbReference>